<comment type="caution">
    <text evidence="2">The sequence shown here is derived from an EMBL/GenBank/DDBJ whole genome shotgun (WGS) entry which is preliminary data.</text>
</comment>
<organism evidence="2 3">
    <name type="scientific">Trichomalopsis sarcophagae</name>
    <dbReference type="NCBI Taxonomy" id="543379"/>
    <lineage>
        <taxon>Eukaryota</taxon>
        <taxon>Metazoa</taxon>
        <taxon>Ecdysozoa</taxon>
        <taxon>Arthropoda</taxon>
        <taxon>Hexapoda</taxon>
        <taxon>Insecta</taxon>
        <taxon>Pterygota</taxon>
        <taxon>Neoptera</taxon>
        <taxon>Endopterygota</taxon>
        <taxon>Hymenoptera</taxon>
        <taxon>Apocrita</taxon>
        <taxon>Proctotrupomorpha</taxon>
        <taxon>Chalcidoidea</taxon>
        <taxon>Pteromalidae</taxon>
        <taxon>Pteromalinae</taxon>
        <taxon>Trichomalopsis</taxon>
    </lineage>
</organism>
<keyword evidence="3" id="KW-1185">Reference proteome</keyword>
<dbReference type="OrthoDB" id="7731029at2759"/>
<evidence type="ECO:0000313" key="3">
    <source>
        <dbReference type="Proteomes" id="UP000215335"/>
    </source>
</evidence>
<sequence length="142" mass="17076">MYQPQQQNNELREVLNKFSEQEKELEKRIQEWYDMSIEPTKFSNNSNSNNIYFVFLLNKKNLDRTFFSEELHRELVSKSTKNKSTSPLSNLRYQREVSHIRNQQLLKDLEKSKAILRTESTFTPNEQELRDLAAAYRELLQK</sequence>
<dbReference type="AlphaFoldDB" id="A0A232FIL6"/>
<gene>
    <name evidence="2" type="ORF">TSAR_007325</name>
</gene>
<dbReference type="EMBL" id="NNAY01000153">
    <property type="protein sequence ID" value="OXU30522.1"/>
    <property type="molecule type" value="Genomic_DNA"/>
</dbReference>
<keyword evidence="1" id="KW-0175">Coiled coil</keyword>
<reference evidence="2 3" key="1">
    <citation type="journal article" date="2017" name="Curr. Biol.">
        <title>The Evolution of Venom by Co-option of Single-Copy Genes.</title>
        <authorList>
            <person name="Martinson E.O."/>
            <person name="Mrinalini"/>
            <person name="Kelkar Y.D."/>
            <person name="Chang C.H."/>
            <person name="Werren J.H."/>
        </authorList>
    </citation>
    <scope>NUCLEOTIDE SEQUENCE [LARGE SCALE GENOMIC DNA]</scope>
    <source>
        <strain evidence="2 3">Alberta</strain>
        <tissue evidence="2">Whole body</tissue>
    </source>
</reference>
<name>A0A232FIL6_9HYME</name>
<proteinExistence type="predicted"/>
<evidence type="ECO:0000256" key="1">
    <source>
        <dbReference type="SAM" id="Coils"/>
    </source>
</evidence>
<evidence type="ECO:0000313" key="2">
    <source>
        <dbReference type="EMBL" id="OXU30522.1"/>
    </source>
</evidence>
<dbReference type="Proteomes" id="UP000215335">
    <property type="component" value="Unassembled WGS sequence"/>
</dbReference>
<feature type="coiled-coil region" evidence="1">
    <location>
        <begin position="8"/>
        <end position="35"/>
    </location>
</feature>
<protein>
    <submittedName>
        <fullName evidence="2">Uncharacterized protein</fullName>
    </submittedName>
</protein>
<accession>A0A232FIL6</accession>